<evidence type="ECO:0000313" key="5">
    <source>
        <dbReference type="EMBL" id="ELQ68565.1"/>
    </source>
</evidence>
<organism>
    <name type="scientific">Pyricularia oryzae (strain P131)</name>
    <name type="common">Rice blast fungus</name>
    <name type="synonym">Magnaporthe oryzae</name>
    <dbReference type="NCBI Taxonomy" id="1143193"/>
    <lineage>
        <taxon>Eukaryota</taxon>
        <taxon>Fungi</taxon>
        <taxon>Dikarya</taxon>
        <taxon>Ascomycota</taxon>
        <taxon>Pezizomycotina</taxon>
        <taxon>Sordariomycetes</taxon>
        <taxon>Sordariomycetidae</taxon>
        <taxon>Magnaporthales</taxon>
        <taxon>Pyriculariaceae</taxon>
        <taxon>Pyricularia</taxon>
    </lineage>
</organism>
<name>L7JM00_PYRO1</name>
<dbReference type="InterPro" id="IPR029058">
    <property type="entry name" value="AB_hydrolase_fold"/>
</dbReference>
<gene>
    <name evidence="5" type="ORF">OOW_P131scaffold00226g4</name>
</gene>
<accession>L7JM00</accession>
<dbReference type="GO" id="GO:0016787">
    <property type="term" value="F:hydrolase activity"/>
    <property type="evidence" value="ECO:0007669"/>
    <property type="project" value="UniProtKB-KW"/>
</dbReference>
<proteinExistence type="inferred from homology"/>
<dbReference type="EC" id="3.1.1.-" evidence="3"/>
<dbReference type="AlphaFoldDB" id="L7JM00"/>
<dbReference type="SUPFAM" id="SSF53474">
    <property type="entry name" value="alpha/beta-Hydrolases"/>
    <property type="match status" value="1"/>
</dbReference>
<dbReference type="Pfam" id="PF00135">
    <property type="entry name" value="COesterase"/>
    <property type="match status" value="1"/>
</dbReference>
<evidence type="ECO:0000259" key="4">
    <source>
        <dbReference type="Pfam" id="PF00135"/>
    </source>
</evidence>
<feature type="domain" description="Carboxylesterase type B" evidence="4">
    <location>
        <begin position="180"/>
        <end position="659"/>
    </location>
</feature>
<sequence>MVAAANLVILMVAQWLTPTLAFADLLVQPLQSAVSIVAHNDLNGMQGFNDSAAQSSVIIVHTKHSIKSAQSACAELNATLWPGAKREISVSQSSIRALLRQQEEPEASGYWIRADGDRTLALNPQGNVVSADGSSLLPVLCTRSVPIPTAKNQDTLRTWLVAKGGFAETQDSYQDAITFNFLGVRYAPQPERLAYSTRYIGSGGLRPALTLGSKCTQDGEGSEDCLFLNIWTSFLPGSRSNTTMDLKAVMFYIHGSALTGSGGDPTFDGTNLASRGDVVVVTVNYRLGALGFLALADTDARGNYALGDLITALDWVRDNIASFGGDPNRITVLGQSAGAALVRAMMASPRAAGKFAGAVLLSYLGGYGAGGVFQKYYTVEEQMALVSDQVLNATNCSTAPSQLACLRALPANDVWKANPNARLLTIDGEYLADDERALFAPGKPRYSRGVHVMLGVAAEDGLELIAPYPPLPRNLTARDRDLITARGLPAPPEALFPLGAASSNVTLEVYRMWARLATDAFFRCPAQANAHAAVETGAVGKGGRVWYYQFDRTYQVPPWPRLDLCEAPGGDVDSPEGNFRCHTGEMLYVFGNVARAGLPYRDEGDLVFERYVLDSFASFARTYDPNPDVAFLEARGYASTLEVVNVSGRWEPTVKGNMRMRALDLPGRGDAMKGFQDLEQLYIPASINAFFSKGYKRD</sequence>
<dbReference type="InterPro" id="IPR019826">
    <property type="entry name" value="Carboxylesterase_B_AS"/>
</dbReference>
<comment type="similarity">
    <text evidence="1 3">Belongs to the type-B carboxylesterase/lipase family.</text>
</comment>
<evidence type="ECO:0000256" key="2">
    <source>
        <dbReference type="ARBA" id="ARBA00022801"/>
    </source>
</evidence>
<dbReference type="InterPro" id="IPR050309">
    <property type="entry name" value="Type-B_Carboxylest/Lipase"/>
</dbReference>
<keyword evidence="2 3" id="KW-0378">Hydrolase</keyword>
<dbReference type="EMBL" id="JH794387">
    <property type="protein sequence ID" value="ELQ68565.1"/>
    <property type="molecule type" value="Genomic_DNA"/>
</dbReference>
<feature type="signal peptide" evidence="3">
    <location>
        <begin position="1"/>
        <end position="21"/>
    </location>
</feature>
<dbReference type="Gene3D" id="3.40.50.1820">
    <property type="entry name" value="alpha/beta hydrolase"/>
    <property type="match status" value="1"/>
</dbReference>
<dbReference type="ESTHER" id="mago7-g4nhn9">
    <property type="family name" value="Fungal_carboxylesterase_lipase"/>
</dbReference>
<reference evidence="5" key="1">
    <citation type="journal article" date="2012" name="PLoS Genet.">
        <title>Comparative analysis of the genomes of two field isolates of the rice blast fungus Magnaporthe oryzae.</title>
        <authorList>
            <person name="Xue M."/>
            <person name="Yang J."/>
            <person name="Li Z."/>
            <person name="Hu S."/>
            <person name="Yao N."/>
            <person name="Dean R.A."/>
            <person name="Zhao W."/>
            <person name="Shen M."/>
            <person name="Zhang H."/>
            <person name="Li C."/>
            <person name="Liu L."/>
            <person name="Cao L."/>
            <person name="Xu X."/>
            <person name="Xing Y."/>
            <person name="Hsiang T."/>
            <person name="Zhang Z."/>
            <person name="Xu J.R."/>
            <person name="Peng Y.L."/>
        </authorList>
    </citation>
    <scope>NUCLEOTIDE SEQUENCE [LARGE SCALE GENOMIC DNA]</scope>
    <source>
        <strain evidence="5">P131</strain>
    </source>
</reference>
<evidence type="ECO:0000256" key="3">
    <source>
        <dbReference type="RuleBase" id="RU361235"/>
    </source>
</evidence>
<dbReference type="PANTHER" id="PTHR11559">
    <property type="entry name" value="CARBOXYLESTERASE"/>
    <property type="match status" value="1"/>
</dbReference>
<dbReference type="InterPro" id="IPR002018">
    <property type="entry name" value="CarbesteraseB"/>
</dbReference>
<keyword evidence="3" id="KW-0732">Signal</keyword>
<evidence type="ECO:0000256" key="1">
    <source>
        <dbReference type="ARBA" id="ARBA00005964"/>
    </source>
</evidence>
<feature type="chain" id="PRO_5005139114" description="Carboxylic ester hydrolase" evidence="3">
    <location>
        <begin position="22"/>
        <end position="698"/>
    </location>
</feature>
<protein>
    <recommendedName>
        <fullName evidence="3">Carboxylic ester hydrolase</fullName>
        <ecNumber evidence="3">3.1.1.-</ecNumber>
    </recommendedName>
</protein>
<dbReference type="PROSITE" id="PS00122">
    <property type="entry name" value="CARBOXYLESTERASE_B_1"/>
    <property type="match status" value="1"/>
</dbReference>